<accession>A0A426XQR9</accession>
<dbReference type="Proteomes" id="UP000287651">
    <property type="component" value="Unassembled WGS sequence"/>
</dbReference>
<name>A0A426XQR9_ENSVE</name>
<proteinExistence type="predicted"/>
<evidence type="ECO:0000313" key="3">
    <source>
        <dbReference type="Proteomes" id="UP000287651"/>
    </source>
</evidence>
<evidence type="ECO:0000256" key="1">
    <source>
        <dbReference type="SAM" id="MobiDB-lite"/>
    </source>
</evidence>
<feature type="region of interest" description="Disordered" evidence="1">
    <location>
        <begin position="33"/>
        <end position="58"/>
    </location>
</feature>
<evidence type="ECO:0000313" key="2">
    <source>
        <dbReference type="EMBL" id="RRT41856.1"/>
    </source>
</evidence>
<reference evidence="2 3" key="1">
    <citation type="journal article" date="2014" name="Agronomy (Basel)">
        <title>A Draft Genome Sequence for Ensete ventricosum, the Drought-Tolerant Tree Against Hunger.</title>
        <authorList>
            <person name="Harrison J."/>
            <person name="Moore K.A."/>
            <person name="Paszkiewicz K."/>
            <person name="Jones T."/>
            <person name="Grant M."/>
            <person name="Ambacheew D."/>
            <person name="Muzemil S."/>
            <person name="Studholme D.J."/>
        </authorList>
    </citation>
    <scope>NUCLEOTIDE SEQUENCE [LARGE SCALE GENOMIC DNA]</scope>
</reference>
<dbReference type="EMBL" id="AMZH03018243">
    <property type="protein sequence ID" value="RRT41856.1"/>
    <property type="molecule type" value="Genomic_DNA"/>
</dbReference>
<dbReference type="AlphaFoldDB" id="A0A426XQR9"/>
<organism evidence="2 3">
    <name type="scientific">Ensete ventricosum</name>
    <name type="common">Abyssinian banana</name>
    <name type="synonym">Musa ensete</name>
    <dbReference type="NCBI Taxonomy" id="4639"/>
    <lineage>
        <taxon>Eukaryota</taxon>
        <taxon>Viridiplantae</taxon>
        <taxon>Streptophyta</taxon>
        <taxon>Embryophyta</taxon>
        <taxon>Tracheophyta</taxon>
        <taxon>Spermatophyta</taxon>
        <taxon>Magnoliopsida</taxon>
        <taxon>Liliopsida</taxon>
        <taxon>Zingiberales</taxon>
        <taxon>Musaceae</taxon>
        <taxon>Ensete</taxon>
    </lineage>
</organism>
<sequence>MVASEASQTTAPKRTAIKLTASRFAGEIGRTREDILRPSKPGRNLVSQRPRGEEAGDTAAALGAEADGDRREIAIDSTTVAAMRKGRG</sequence>
<comment type="caution">
    <text evidence="2">The sequence shown here is derived from an EMBL/GenBank/DDBJ whole genome shotgun (WGS) entry which is preliminary data.</text>
</comment>
<protein>
    <submittedName>
        <fullName evidence="2">Uncharacterized protein</fullName>
    </submittedName>
</protein>
<gene>
    <name evidence="2" type="ORF">B296_00026812</name>
</gene>